<dbReference type="InterPro" id="IPR011990">
    <property type="entry name" value="TPR-like_helical_dom_sf"/>
</dbReference>
<gene>
    <name evidence="6" type="ORF">Enr8_40780</name>
</gene>
<comment type="caution">
    <text evidence="6">The sequence shown here is derived from an EMBL/GenBank/DDBJ whole genome shotgun (WGS) entry which is preliminary data.</text>
</comment>
<proteinExistence type="inferred from homology"/>
<dbReference type="EMBL" id="SJPF01000004">
    <property type="protein sequence ID" value="TWT32151.1"/>
    <property type="molecule type" value="Genomic_DNA"/>
</dbReference>
<keyword evidence="3" id="KW-0813">Transport</keyword>
<evidence type="ECO:0000256" key="3">
    <source>
        <dbReference type="ARBA" id="ARBA00022448"/>
    </source>
</evidence>
<protein>
    <submittedName>
        <fullName evidence="6">Extracellular solute-binding protein</fullName>
    </submittedName>
</protein>
<dbReference type="Proteomes" id="UP000318878">
    <property type="component" value="Unassembled WGS sequence"/>
</dbReference>
<comment type="similarity">
    <text evidence="2">Belongs to the bacterial solute-binding protein 5 family.</text>
</comment>
<dbReference type="GO" id="GO:1904680">
    <property type="term" value="F:peptide transmembrane transporter activity"/>
    <property type="evidence" value="ECO:0007669"/>
    <property type="project" value="TreeGrafter"/>
</dbReference>
<keyword evidence="7" id="KW-1185">Reference proteome</keyword>
<dbReference type="PANTHER" id="PTHR30290:SF10">
    <property type="entry name" value="PERIPLASMIC OLIGOPEPTIDE-BINDING PROTEIN-RELATED"/>
    <property type="match status" value="1"/>
</dbReference>
<organism evidence="6 7">
    <name type="scientific">Blastopirellula retiformator</name>
    <dbReference type="NCBI Taxonomy" id="2527970"/>
    <lineage>
        <taxon>Bacteria</taxon>
        <taxon>Pseudomonadati</taxon>
        <taxon>Planctomycetota</taxon>
        <taxon>Planctomycetia</taxon>
        <taxon>Pirellulales</taxon>
        <taxon>Pirellulaceae</taxon>
        <taxon>Blastopirellula</taxon>
    </lineage>
</organism>
<dbReference type="GO" id="GO:0015833">
    <property type="term" value="P:peptide transport"/>
    <property type="evidence" value="ECO:0007669"/>
    <property type="project" value="TreeGrafter"/>
</dbReference>
<dbReference type="Pfam" id="PF00496">
    <property type="entry name" value="SBP_bac_5"/>
    <property type="match status" value="1"/>
</dbReference>
<keyword evidence="4" id="KW-0732">Signal</keyword>
<feature type="domain" description="Solute-binding protein family 5" evidence="5">
    <location>
        <begin position="415"/>
        <end position="628"/>
    </location>
</feature>
<name>A0A5C5V181_9BACT</name>
<dbReference type="AlphaFoldDB" id="A0A5C5V181"/>
<dbReference type="InterPro" id="IPR039424">
    <property type="entry name" value="SBP_5"/>
</dbReference>
<evidence type="ECO:0000313" key="7">
    <source>
        <dbReference type="Proteomes" id="UP000318878"/>
    </source>
</evidence>
<dbReference type="Gene3D" id="1.25.40.10">
    <property type="entry name" value="Tetratricopeptide repeat domain"/>
    <property type="match status" value="1"/>
</dbReference>
<dbReference type="SUPFAM" id="SSF53850">
    <property type="entry name" value="Periplasmic binding protein-like II"/>
    <property type="match status" value="1"/>
</dbReference>
<comment type="subcellular location">
    <subcellularLocation>
        <location evidence="1">Cell envelope</location>
    </subcellularLocation>
</comment>
<accession>A0A5C5V181</accession>
<evidence type="ECO:0000259" key="5">
    <source>
        <dbReference type="Pfam" id="PF00496"/>
    </source>
</evidence>
<dbReference type="GO" id="GO:0030313">
    <property type="term" value="C:cell envelope"/>
    <property type="evidence" value="ECO:0007669"/>
    <property type="project" value="UniProtKB-SubCell"/>
</dbReference>
<evidence type="ECO:0000256" key="2">
    <source>
        <dbReference type="ARBA" id="ARBA00005695"/>
    </source>
</evidence>
<evidence type="ECO:0000256" key="1">
    <source>
        <dbReference type="ARBA" id="ARBA00004196"/>
    </source>
</evidence>
<dbReference type="Gene3D" id="3.40.190.10">
    <property type="entry name" value="Periplasmic binding protein-like II"/>
    <property type="match status" value="1"/>
</dbReference>
<sequence length="749" mass="83891">MILLCGFCLTAAPLLAQDEPPPARAVRSDDVPFERITMKDKADTFEINIRPLTLPRGTFWENIKGNDTVRFVSEDGRTLETKRKYVTSYIKFPQLLLNEANRLTRAGQLDAAFKFYDRLLLDYPQHEGLSTALSAYLYENAKGAFRNNQYGEALGFLEEANSYRPPVDNLDTAINAAADKLIGDYVAQQQYASARELIARLSKLRIRDVASVTKWKQYLQTEAGKKRDEAKRYLAAGDLNAAFVAAKQMRFIDGKVSGGPELSEEIARRFPFIRVGVTVPTVVANSASMTFAATRDRRLLQRNLTELIGFGADGSQYASPFGTLGRAVGGVEFSLLFRNPAEAYPCSAQLLSQPPSSPRLALLQESLAYVDLENGRELRVQLKTPHVRPEALARLDVMQQLPEAVPYQEKTSGDMRRFVVNPDYAMRSPQQPQAIEMENFGYSSRALLALRSGQIDIIDRLFPTQVDEAKADSSLVVDYYRTPSIHFLAPNYDHPLMQSPTFRRGLLYAINRSSILDGRLLAGAEIRGSHLISAPIPAGLEADDSAGYGYDNSIDPRPYEPEMSVTLFRLALLELEQQAEAAETDAPQMIKQLKIGHPDSEISREATTAIARYLKRVGFEVELVVTPPEAIRAADVGVDLLYVEACVQESLVDIPLLVSQMIPAEHQSRYLQAAVRRLNEATNWTQVRERFWTLHRVAYDETIVLPLWQMRDYFVRSAEFGGVSRQPMTLFQDVERWSAISLTSGKGNK</sequence>
<dbReference type="PANTHER" id="PTHR30290">
    <property type="entry name" value="PERIPLASMIC BINDING COMPONENT OF ABC TRANSPORTER"/>
    <property type="match status" value="1"/>
</dbReference>
<evidence type="ECO:0000256" key="4">
    <source>
        <dbReference type="ARBA" id="ARBA00022729"/>
    </source>
</evidence>
<dbReference type="Gene3D" id="3.10.105.10">
    <property type="entry name" value="Dipeptide-binding Protein, Domain 3"/>
    <property type="match status" value="1"/>
</dbReference>
<evidence type="ECO:0000313" key="6">
    <source>
        <dbReference type="EMBL" id="TWT32151.1"/>
    </source>
</evidence>
<dbReference type="InterPro" id="IPR000914">
    <property type="entry name" value="SBP_5_dom"/>
</dbReference>
<reference evidence="6 7" key="1">
    <citation type="submission" date="2019-02" db="EMBL/GenBank/DDBJ databases">
        <title>Deep-cultivation of Planctomycetes and their phenomic and genomic characterization uncovers novel biology.</title>
        <authorList>
            <person name="Wiegand S."/>
            <person name="Jogler M."/>
            <person name="Boedeker C."/>
            <person name="Pinto D."/>
            <person name="Vollmers J."/>
            <person name="Rivas-Marin E."/>
            <person name="Kohn T."/>
            <person name="Peeters S.H."/>
            <person name="Heuer A."/>
            <person name="Rast P."/>
            <person name="Oberbeckmann S."/>
            <person name="Bunk B."/>
            <person name="Jeske O."/>
            <person name="Meyerdierks A."/>
            <person name="Storesund J.E."/>
            <person name="Kallscheuer N."/>
            <person name="Luecker S."/>
            <person name="Lage O.M."/>
            <person name="Pohl T."/>
            <person name="Merkel B.J."/>
            <person name="Hornburger P."/>
            <person name="Mueller R.-W."/>
            <person name="Bruemmer F."/>
            <person name="Labrenz M."/>
            <person name="Spormann A.M."/>
            <person name="Op Den Camp H."/>
            <person name="Overmann J."/>
            <person name="Amann R."/>
            <person name="Jetten M.S.M."/>
            <person name="Mascher T."/>
            <person name="Medema M.H."/>
            <person name="Devos D.P."/>
            <person name="Kaster A.-K."/>
            <person name="Ovreas L."/>
            <person name="Rohde M."/>
            <person name="Galperin M.Y."/>
            <person name="Jogler C."/>
        </authorList>
    </citation>
    <scope>NUCLEOTIDE SEQUENCE [LARGE SCALE GENOMIC DNA]</scope>
    <source>
        <strain evidence="6 7">Enr8</strain>
    </source>
</reference>